<dbReference type="Gene3D" id="3.40.190.10">
    <property type="entry name" value="Periplasmic binding protein-like II"/>
    <property type="match status" value="2"/>
</dbReference>
<dbReference type="EMBL" id="JBEUWX010000002">
    <property type="protein sequence ID" value="MFA9950421.1"/>
    <property type="molecule type" value="Genomic_DNA"/>
</dbReference>
<keyword evidence="2" id="KW-1133">Transmembrane helix</keyword>
<keyword evidence="5" id="KW-1185">Reference proteome</keyword>
<name>A0ABV4UFN7_9RHOO</name>
<evidence type="ECO:0000313" key="4">
    <source>
        <dbReference type="EMBL" id="MFA9950421.1"/>
    </source>
</evidence>
<dbReference type="SUPFAM" id="SSF53850">
    <property type="entry name" value="Periplasmic binding protein-like II"/>
    <property type="match status" value="1"/>
</dbReference>
<dbReference type="Pfam" id="PF12849">
    <property type="entry name" value="PBP_like_2"/>
    <property type="match status" value="1"/>
</dbReference>
<feature type="transmembrane region" description="Helical" evidence="2">
    <location>
        <begin position="61"/>
        <end position="80"/>
    </location>
</feature>
<feature type="transmembrane region" description="Helical" evidence="2">
    <location>
        <begin position="36"/>
        <end position="54"/>
    </location>
</feature>
<dbReference type="PANTHER" id="PTHR30570">
    <property type="entry name" value="PERIPLASMIC PHOSPHATE BINDING COMPONENT OF PHOSPHATE ABC TRANSPORTER"/>
    <property type="match status" value="1"/>
</dbReference>
<feature type="domain" description="PBP" evidence="3">
    <location>
        <begin position="169"/>
        <end position="372"/>
    </location>
</feature>
<dbReference type="InterPro" id="IPR024370">
    <property type="entry name" value="PBP_domain"/>
</dbReference>
<accession>A0ABV4UFN7</accession>
<evidence type="ECO:0000313" key="5">
    <source>
        <dbReference type="Proteomes" id="UP001574673"/>
    </source>
</evidence>
<keyword evidence="2" id="KW-0812">Transmembrane</keyword>
<dbReference type="RefSeq" id="WP_418891479.1">
    <property type="nucleotide sequence ID" value="NZ_JBEUWX010000002.1"/>
</dbReference>
<proteinExistence type="predicted"/>
<dbReference type="PANTHER" id="PTHR30570:SF1">
    <property type="entry name" value="PHOSPHATE-BINDING PROTEIN PSTS"/>
    <property type="match status" value="1"/>
</dbReference>
<organism evidence="4 5">
    <name type="scientific">Dentiradicibacter hellwigii</name>
    <dbReference type="NCBI Taxonomy" id="3149053"/>
    <lineage>
        <taxon>Bacteria</taxon>
        <taxon>Pseudomonadati</taxon>
        <taxon>Pseudomonadota</taxon>
        <taxon>Betaproteobacteria</taxon>
        <taxon>Rhodocyclales</taxon>
        <taxon>Rhodocyclaceae</taxon>
        <taxon>Dentiradicibacter</taxon>
    </lineage>
</organism>
<evidence type="ECO:0000256" key="2">
    <source>
        <dbReference type="SAM" id="Phobius"/>
    </source>
</evidence>
<gene>
    <name evidence="4" type="ORF">ABCS64_08865</name>
</gene>
<sequence length="389" mass="43167">MHPIVKFLLFLMTAGVLAFVGFWGMVMIVFTGHPEVAVPCLVIFLLALLLCLFTRYKKQTGIVMLLSAVIGGGHYGYHMWQYEQARKVPQMTAGNIDLRVYEPFSQNNQLARLDAPSTLQIPAGERPRLDGAVALYPLYAAFVQAVYPPPGAGDTREYDHWSSDFVRMTNTPQAYERLIAGETDMIFVAAPSDEQVKAAKAAGKTFKLTPIGKEAFVFFVNGQNPVSNLTTGQVVDIYSGRLKNWREVGGPDQAIRAFQRNENSGSQSTMQKIMGNTPLMTPPREDRLGSMGGIVNDVADYRNYSNALGYSFLYYTQTMLKNNQIKLLNINGVAPTRDNIINGTYPYAKAFYVVTTGNESPAVQQFIAWIKSPQGKILINRTGYVAIEE</sequence>
<dbReference type="InterPro" id="IPR050811">
    <property type="entry name" value="Phosphate_ABC_transporter"/>
</dbReference>
<comment type="caution">
    <text evidence="4">The sequence shown here is derived from an EMBL/GenBank/DDBJ whole genome shotgun (WGS) entry which is preliminary data.</text>
</comment>
<dbReference type="Proteomes" id="UP001574673">
    <property type="component" value="Unassembled WGS sequence"/>
</dbReference>
<protein>
    <submittedName>
        <fullName evidence="4">Substrate-binding domain-containing protein</fullName>
    </submittedName>
</protein>
<evidence type="ECO:0000256" key="1">
    <source>
        <dbReference type="ARBA" id="ARBA00022729"/>
    </source>
</evidence>
<reference evidence="5" key="1">
    <citation type="submission" date="2024-06" db="EMBL/GenBank/DDBJ databases">
        <title>Radixoralia hellwigii gen. nov., sp nov., isolated from a root canal in the human oral cavity.</title>
        <authorList>
            <person name="Bartsch S."/>
            <person name="Wittmer A."/>
            <person name="Schulz A.-K."/>
            <person name="Neumann-Schaal M."/>
            <person name="Wolf J."/>
            <person name="Gronow S."/>
            <person name="Tennert C."/>
            <person name="Haecker G."/>
            <person name="Cieplik F."/>
            <person name="Al-Ahmad A."/>
        </authorList>
    </citation>
    <scope>NUCLEOTIDE SEQUENCE [LARGE SCALE GENOMIC DNA]</scope>
    <source>
        <strain evidence="5">Wk13</strain>
    </source>
</reference>
<keyword evidence="2" id="KW-0472">Membrane</keyword>
<evidence type="ECO:0000259" key="3">
    <source>
        <dbReference type="Pfam" id="PF12849"/>
    </source>
</evidence>
<keyword evidence="1" id="KW-0732">Signal</keyword>
<feature type="transmembrane region" description="Helical" evidence="2">
    <location>
        <begin position="7"/>
        <end position="30"/>
    </location>
</feature>